<evidence type="ECO:0000313" key="3">
    <source>
        <dbReference type="Proteomes" id="UP000070328"/>
    </source>
</evidence>
<keyword evidence="3" id="KW-1185">Reference proteome</keyword>
<evidence type="ECO:0000313" key="2">
    <source>
        <dbReference type="EMBL" id="KXH26188.1"/>
    </source>
</evidence>
<protein>
    <submittedName>
        <fullName evidence="2">Uncharacterized protein</fullName>
    </submittedName>
</protein>
<feature type="region of interest" description="Disordered" evidence="1">
    <location>
        <begin position="1"/>
        <end position="23"/>
    </location>
</feature>
<dbReference type="AlphaFoldDB" id="A0A135RRR3"/>
<sequence>MAEQTSAPWKESETKGGQKYQVSASHYDITDQSAPAANSPFQCLEIRNKTGITYYKLEEVPWYSIKK</sequence>
<evidence type="ECO:0000256" key="1">
    <source>
        <dbReference type="SAM" id="MobiDB-lite"/>
    </source>
</evidence>
<gene>
    <name evidence="2" type="ORF">CSIM01_11458</name>
</gene>
<proteinExistence type="predicted"/>
<accession>A0A135RRR3</accession>
<organism evidence="2 3">
    <name type="scientific">Colletotrichum simmondsii</name>
    <dbReference type="NCBI Taxonomy" id="703756"/>
    <lineage>
        <taxon>Eukaryota</taxon>
        <taxon>Fungi</taxon>
        <taxon>Dikarya</taxon>
        <taxon>Ascomycota</taxon>
        <taxon>Pezizomycotina</taxon>
        <taxon>Sordariomycetes</taxon>
        <taxon>Hypocreomycetidae</taxon>
        <taxon>Glomerellales</taxon>
        <taxon>Glomerellaceae</taxon>
        <taxon>Colletotrichum</taxon>
        <taxon>Colletotrichum acutatum species complex</taxon>
    </lineage>
</organism>
<dbReference type="Proteomes" id="UP000070328">
    <property type="component" value="Unassembled WGS sequence"/>
</dbReference>
<dbReference type="EMBL" id="JFBX01000877">
    <property type="protein sequence ID" value="KXH26188.1"/>
    <property type="molecule type" value="Genomic_DNA"/>
</dbReference>
<name>A0A135RRR3_9PEZI</name>
<reference evidence="2 3" key="1">
    <citation type="submission" date="2014-02" db="EMBL/GenBank/DDBJ databases">
        <title>The genome sequence of Colletotrichum simmondsii CBS122122.</title>
        <authorList>
            <person name="Baroncelli R."/>
            <person name="Thon M.R."/>
        </authorList>
    </citation>
    <scope>NUCLEOTIDE SEQUENCE [LARGE SCALE GENOMIC DNA]</scope>
    <source>
        <strain evidence="2 3">CBS122122</strain>
    </source>
</reference>
<comment type="caution">
    <text evidence="2">The sequence shown here is derived from an EMBL/GenBank/DDBJ whole genome shotgun (WGS) entry which is preliminary data.</text>
</comment>